<evidence type="ECO:0000259" key="9">
    <source>
        <dbReference type="Pfam" id="PF13231"/>
    </source>
</evidence>
<keyword evidence="4" id="KW-0808">Transferase</keyword>
<feature type="transmembrane region" description="Helical" evidence="8">
    <location>
        <begin position="321"/>
        <end position="340"/>
    </location>
</feature>
<feature type="transmembrane region" description="Helical" evidence="8">
    <location>
        <begin position="174"/>
        <end position="191"/>
    </location>
</feature>
<comment type="subcellular location">
    <subcellularLocation>
        <location evidence="1">Cell membrane</location>
        <topology evidence="1">Multi-pass membrane protein</topology>
    </subcellularLocation>
</comment>
<feature type="transmembrane region" description="Helical" evidence="8">
    <location>
        <begin position="120"/>
        <end position="142"/>
    </location>
</feature>
<proteinExistence type="predicted"/>
<feature type="transmembrane region" description="Helical" evidence="8">
    <location>
        <begin position="376"/>
        <end position="394"/>
    </location>
</feature>
<keyword evidence="2" id="KW-1003">Cell membrane</keyword>
<reference evidence="10 11" key="1">
    <citation type="submission" date="2018-02" db="EMBL/GenBank/DDBJ databases">
        <title>Genomic Reconstructions from Amazon Rainforest and Pasture Soil Reveal Novel Insights into the Physiology of Candidate Phyla in Tropical Sites.</title>
        <authorList>
            <person name="Kroeger M.E."/>
            <person name="Delmont T."/>
            <person name="Eren A.M."/>
            <person name="Guo J."/>
            <person name="Meyer K.M."/>
            <person name="Khan K."/>
            <person name="Rodrigues J.L.M."/>
            <person name="Bohannan B.J.M."/>
            <person name="Tringe S."/>
            <person name="Borges C.D."/>
            <person name="Tiedje J."/>
            <person name="Tsai S.M."/>
            <person name="Nusslein K."/>
        </authorList>
    </citation>
    <scope>NUCLEOTIDE SEQUENCE [LARGE SCALE GENOMIC DNA]</scope>
    <source>
        <strain evidence="10">Amazon FNV 2010 28 9</strain>
    </source>
</reference>
<dbReference type="GO" id="GO:0016763">
    <property type="term" value="F:pentosyltransferase activity"/>
    <property type="evidence" value="ECO:0007669"/>
    <property type="project" value="TreeGrafter"/>
</dbReference>
<feature type="transmembrane region" description="Helical" evidence="8">
    <location>
        <begin position="239"/>
        <end position="259"/>
    </location>
</feature>
<feature type="transmembrane region" description="Helical" evidence="8">
    <location>
        <begin position="148"/>
        <end position="167"/>
    </location>
</feature>
<keyword evidence="7 8" id="KW-0472">Membrane</keyword>
<evidence type="ECO:0000313" key="11">
    <source>
        <dbReference type="Proteomes" id="UP000246104"/>
    </source>
</evidence>
<sequence>MVQLKKFFNCVACLPFKTILIGLIALAFCARLYRVTNPIADWHEFRQADTASVTREYVKHGINLLVPKYQDLSNIQSGSEHNEQDNVNGYRMVEFPIMNAVIASVIRLQPEFDWQYSLVFVSRMFSIVASLVALVFLLFLARDWYGDAAAIATGIFFGFTPYVVFYSRTVLPEPFLVMGIVLAMWGCWKYVQTRHWGYLALWIVAFAYALLMKPMAVFVLPVFAILILNRFGWKSLLHIELYIGGFLSIVPLLLWRWWIQRYSIGIPVSNWLYNGNGIRLRPAWFRWLFYERLTKLVFGFVGVVPFTVGFFTAVKQKSARFALWIWGGSMLAYLVIFATGNVQHDYYQYIISPFFCLTAGVGLARLWQEAAKRRTELLRIGLVFGVVIMFFLMWQQVKGYYNVNNWDMVHAGEAADRVLPASAKVIAPYDGDTAFLFATNRIGWPIGFAIDQKIAEGAQYYVSLNYDDETNALMKKYTVIAQTKDWVIIDLTRPKK</sequence>
<dbReference type="AlphaFoldDB" id="A0A317JQ11"/>
<evidence type="ECO:0000313" key="10">
    <source>
        <dbReference type="EMBL" id="PWU23943.1"/>
    </source>
</evidence>
<keyword evidence="5 8" id="KW-0812">Transmembrane</keyword>
<feature type="transmembrane region" description="Helical" evidence="8">
    <location>
        <begin position="296"/>
        <end position="314"/>
    </location>
</feature>
<protein>
    <recommendedName>
        <fullName evidence="9">Glycosyltransferase RgtA/B/C/D-like domain-containing protein</fullName>
    </recommendedName>
</protein>
<dbReference type="EMBL" id="PSRQ01000017">
    <property type="protein sequence ID" value="PWU23943.1"/>
    <property type="molecule type" value="Genomic_DNA"/>
</dbReference>
<evidence type="ECO:0000256" key="2">
    <source>
        <dbReference type="ARBA" id="ARBA00022475"/>
    </source>
</evidence>
<feature type="transmembrane region" description="Helical" evidence="8">
    <location>
        <begin position="346"/>
        <end position="364"/>
    </location>
</feature>
<dbReference type="GO" id="GO:0005886">
    <property type="term" value="C:plasma membrane"/>
    <property type="evidence" value="ECO:0007669"/>
    <property type="project" value="UniProtKB-SubCell"/>
</dbReference>
<evidence type="ECO:0000256" key="4">
    <source>
        <dbReference type="ARBA" id="ARBA00022679"/>
    </source>
</evidence>
<evidence type="ECO:0000256" key="1">
    <source>
        <dbReference type="ARBA" id="ARBA00004651"/>
    </source>
</evidence>
<dbReference type="InterPro" id="IPR050297">
    <property type="entry name" value="LipidA_mod_glycosyltrf_83"/>
</dbReference>
<dbReference type="PANTHER" id="PTHR33908:SF3">
    <property type="entry name" value="UNDECAPRENYL PHOSPHATE-ALPHA-4-AMINO-4-DEOXY-L-ARABINOSE ARABINOSYL TRANSFERASE"/>
    <property type="match status" value="1"/>
</dbReference>
<evidence type="ECO:0000256" key="8">
    <source>
        <dbReference type="SAM" id="Phobius"/>
    </source>
</evidence>
<keyword evidence="6 8" id="KW-1133">Transmembrane helix</keyword>
<dbReference type="GO" id="GO:0010041">
    <property type="term" value="P:response to iron(III) ion"/>
    <property type="evidence" value="ECO:0007669"/>
    <property type="project" value="TreeGrafter"/>
</dbReference>
<evidence type="ECO:0000256" key="7">
    <source>
        <dbReference type="ARBA" id="ARBA00023136"/>
    </source>
</evidence>
<dbReference type="PANTHER" id="PTHR33908">
    <property type="entry name" value="MANNOSYLTRANSFERASE YKCB-RELATED"/>
    <property type="match status" value="1"/>
</dbReference>
<keyword evidence="3" id="KW-0328">Glycosyltransferase</keyword>
<evidence type="ECO:0000256" key="6">
    <source>
        <dbReference type="ARBA" id="ARBA00022989"/>
    </source>
</evidence>
<organism evidence="10 11">
    <name type="scientific">Candidatus Cerribacteria bacterium 'Amazon FNV 2010 28 9'</name>
    <dbReference type="NCBI Taxonomy" id="2081795"/>
    <lineage>
        <taxon>Bacteria</taxon>
        <taxon>Candidatus Cerribacteria</taxon>
    </lineage>
</organism>
<feature type="transmembrane region" description="Helical" evidence="8">
    <location>
        <begin position="197"/>
        <end position="227"/>
    </location>
</feature>
<accession>A0A317JQ11</accession>
<comment type="caution">
    <text evidence="10">The sequence shown here is derived from an EMBL/GenBank/DDBJ whole genome shotgun (WGS) entry which is preliminary data.</text>
</comment>
<evidence type="ECO:0000256" key="3">
    <source>
        <dbReference type="ARBA" id="ARBA00022676"/>
    </source>
</evidence>
<dbReference type="GO" id="GO:0009103">
    <property type="term" value="P:lipopolysaccharide biosynthetic process"/>
    <property type="evidence" value="ECO:0007669"/>
    <property type="project" value="UniProtKB-ARBA"/>
</dbReference>
<feature type="transmembrane region" description="Helical" evidence="8">
    <location>
        <begin position="7"/>
        <end position="33"/>
    </location>
</feature>
<dbReference type="InterPro" id="IPR038731">
    <property type="entry name" value="RgtA/B/C-like"/>
</dbReference>
<dbReference type="Pfam" id="PF13231">
    <property type="entry name" value="PMT_2"/>
    <property type="match status" value="1"/>
</dbReference>
<dbReference type="Proteomes" id="UP000246104">
    <property type="component" value="Unassembled WGS sequence"/>
</dbReference>
<evidence type="ECO:0000256" key="5">
    <source>
        <dbReference type="ARBA" id="ARBA00022692"/>
    </source>
</evidence>
<gene>
    <name evidence="10" type="ORF">C5B42_01120</name>
</gene>
<name>A0A317JQ11_9BACT</name>
<feature type="domain" description="Glycosyltransferase RgtA/B/C/D-like" evidence="9">
    <location>
        <begin position="121"/>
        <end position="255"/>
    </location>
</feature>